<protein>
    <submittedName>
        <fullName evidence="3">Tripartite ATP-independent transporter DctP family solute receptor</fullName>
    </submittedName>
</protein>
<dbReference type="NCBIfam" id="NF037995">
    <property type="entry name" value="TRAP_S1"/>
    <property type="match status" value="1"/>
</dbReference>
<evidence type="ECO:0000313" key="3">
    <source>
        <dbReference type="EMBL" id="TDY53581.1"/>
    </source>
</evidence>
<reference evidence="3 4" key="1">
    <citation type="submission" date="2019-03" db="EMBL/GenBank/DDBJ databases">
        <title>Genomic Encyclopedia of Type Strains, Phase IV (KMG-IV): sequencing the most valuable type-strain genomes for metagenomic binning, comparative biology and taxonomic classification.</title>
        <authorList>
            <person name="Goeker M."/>
        </authorList>
    </citation>
    <scope>NUCLEOTIDE SEQUENCE [LARGE SCALE GENOMIC DNA]</scope>
    <source>
        <strain evidence="3 4">DSM 25964</strain>
    </source>
</reference>
<dbReference type="PIRSF" id="PIRSF006470">
    <property type="entry name" value="DctB"/>
    <property type="match status" value="1"/>
</dbReference>
<dbReference type="GO" id="GO:0030246">
    <property type="term" value="F:carbohydrate binding"/>
    <property type="evidence" value="ECO:0007669"/>
    <property type="project" value="TreeGrafter"/>
</dbReference>
<keyword evidence="4" id="KW-1185">Reference proteome</keyword>
<proteinExistence type="predicted"/>
<dbReference type="Proteomes" id="UP000295066">
    <property type="component" value="Unassembled WGS sequence"/>
</dbReference>
<dbReference type="Pfam" id="PF03480">
    <property type="entry name" value="DctP"/>
    <property type="match status" value="1"/>
</dbReference>
<keyword evidence="1 2" id="KW-0732">Signal</keyword>
<evidence type="ECO:0000256" key="1">
    <source>
        <dbReference type="ARBA" id="ARBA00022729"/>
    </source>
</evidence>
<evidence type="ECO:0000256" key="2">
    <source>
        <dbReference type="SAM" id="SignalP"/>
    </source>
</evidence>
<dbReference type="AlphaFoldDB" id="A0A4R8M252"/>
<sequence length="330" mass="37001">MKLRTGIAAVLLVALLTGTAFGAQFTINAGIGLNDKSAQFQSLKFFKEIVEKNSEGKIEVVLFHSSQLGDDRTMMEALKMGTQEMTCPSTAPMTAFVNAFKIYDLPFIFAGEDVADYILDGPVGKKLLDMLPAQGMIGLAYWENGFRMLTNSVHSVKSPEDLKGLKIRTMENPIHLAAFKVMGANPTPMAFGELFSAMQQKVVDGQENPWGTIFLQNFFEVQKFATDTGHVYSPFVLLISKIFWDKLPDDMKKVVQDAADQAKVHNREINRKMNAEYLEKLKEKMEVTILTPEQKAAFQQACQPIYDQFAKDIGEDLIKEVQKLTSEYKK</sequence>
<dbReference type="GO" id="GO:0030288">
    <property type="term" value="C:outer membrane-bounded periplasmic space"/>
    <property type="evidence" value="ECO:0007669"/>
    <property type="project" value="InterPro"/>
</dbReference>
<gene>
    <name evidence="3" type="ORF">C8D99_1301</name>
</gene>
<dbReference type="OrthoDB" id="89872at2"/>
<dbReference type="Gene3D" id="3.40.190.170">
    <property type="entry name" value="Bacterial extracellular solute-binding protein, family 7"/>
    <property type="match status" value="1"/>
</dbReference>
<dbReference type="InterPro" id="IPR038404">
    <property type="entry name" value="TRAP_DctP_sf"/>
</dbReference>
<keyword evidence="3" id="KW-0675">Receptor</keyword>
<feature type="chain" id="PRO_5020704770" evidence="2">
    <location>
        <begin position="23"/>
        <end position="330"/>
    </location>
</feature>
<feature type="signal peptide" evidence="2">
    <location>
        <begin position="1"/>
        <end position="22"/>
    </location>
</feature>
<dbReference type="RefSeq" id="WP_133959125.1">
    <property type="nucleotide sequence ID" value="NZ_SORI01000030.1"/>
</dbReference>
<accession>A0A4R8M252</accession>
<dbReference type="GO" id="GO:0055085">
    <property type="term" value="P:transmembrane transport"/>
    <property type="evidence" value="ECO:0007669"/>
    <property type="project" value="InterPro"/>
</dbReference>
<dbReference type="NCBIfam" id="TIGR00787">
    <property type="entry name" value="dctP"/>
    <property type="match status" value="1"/>
</dbReference>
<dbReference type="InterPro" id="IPR004682">
    <property type="entry name" value="TRAP_DctP"/>
</dbReference>
<organism evidence="3 4">
    <name type="scientific">Aminivibrio pyruvatiphilus</name>
    <dbReference type="NCBI Taxonomy" id="1005740"/>
    <lineage>
        <taxon>Bacteria</taxon>
        <taxon>Thermotogati</taxon>
        <taxon>Synergistota</taxon>
        <taxon>Synergistia</taxon>
        <taxon>Synergistales</taxon>
        <taxon>Aminobacteriaceae</taxon>
        <taxon>Aminivibrio</taxon>
    </lineage>
</organism>
<dbReference type="EMBL" id="SORI01000030">
    <property type="protein sequence ID" value="TDY53581.1"/>
    <property type="molecule type" value="Genomic_DNA"/>
</dbReference>
<dbReference type="CDD" id="cd13679">
    <property type="entry name" value="PBP2_TRAP_YiaO_like"/>
    <property type="match status" value="1"/>
</dbReference>
<dbReference type="InterPro" id="IPR018389">
    <property type="entry name" value="DctP_fam"/>
</dbReference>
<dbReference type="PANTHER" id="PTHR33376:SF2">
    <property type="entry name" value="DICARBOXYLATE-BINDING PERIPLASMIC PROTEIN"/>
    <property type="match status" value="1"/>
</dbReference>
<name>A0A4R8M252_9BACT</name>
<comment type="caution">
    <text evidence="3">The sequence shown here is derived from an EMBL/GenBank/DDBJ whole genome shotgun (WGS) entry which is preliminary data.</text>
</comment>
<evidence type="ECO:0000313" key="4">
    <source>
        <dbReference type="Proteomes" id="UP000295066"/>
    </source>
</evidence>
<dbReference type="PANTHER" id="PTHR33376">
    <property type="match status" value="1"/>
</dbReference>